<feature type="domain" description="CPAF-like PDZ" evidence="4">
    <location>
        <begin position="162"/>
        <end position="287"/>
    </location>
</feature>
<evidence type="ECO:0000259" key="4">
    <source>
        <dbReference type="Pfam" id="PF23658"/>
    </source>
</evidence>
<dbReference type="Pfam" id="PF03572">
    <property type="entry name" value="Peptidase_S41"/>
    <property type="match status" value="1"/>
</dbReference>
<feature type="signal peptide" evidence="2">
    <location>
        <begin position="1"/>
        <end position="19"/>
    </location>
</feature>
<evidence type="ECO:0000256" key="2">
    <source>
        <dbReference type="SAM" id="SignalP"/>
    </source>
</evidence>
<evidence type="ECO:0000259" key="3">
    <source>
        <dbReference type="Pfam" id="PF03572"/>
    </source>
</evidence>
<dbReference type="eggNOG" id="ENOG502S18W">
    <property type="taxonomic scope" value="Eukaryota"/>
</dbReference>
<keyword evidence="2" id="KW-0732">Signal</keyword>
<feature type="region of interest" description="Disordered" evidence="1">
    <location>
        <begin position="744"/>
        <end position="772"/>
    </location>
</feature>
<dbReference type="Pfam" id="PF23658">
    <property type="entry name" value="PDZ_CPAF_rel"/>
    <property type="match status" value="1"/>
</dbReference>
<dbReference type="InterPro" id="IPR029045">
    <property type="entry name" value="ClpP/crotonase-like_dom_sf"/>
</dbReference>
<dbReference type="InterPro" id="IPR005151">
    <property type="entry name" value="Tail-specific_protease"/>
</dbReference>
<dbReference type="SUPFAM" id="SSF52096">
    <property type="entry name" value="ClpP/crotonase"/>
    <property type="match status" value="1"/>
</dbReference>
<reference evidence="6" key="1">
    <citation type="journal article" date="2011" name="Nat. Commun.">
        <title>Effector diversification within compartments of the Leptosphaeria maculans genome affected by Repeat-Induced Point mutations.</title>
        <authorList>
            <person name="Rouxel T."/>
            <person name="Grandaubert J."/>
            <person name="Hane J.K."/>
            <person name="Hoede C."/>
            <person name="van de Wouw A.P."/>
            <person name="Couloux A."/>
            <person name="Dominguez V."/>
            <person name="Anthouard V."/>
            <person name="Bally P."/>
            <person name="Bourras S."/>
            <person name="Cozijnsen A.J."/>
            <person name="Ciuffetti L.M."/>
            <person name="Degrave A."/>
            <person name="Dilmaghani A."/>
            <person name="Duret L."/>
            <person name="Fudal I."/>
            <person name="Goodwin S.B."/>
            <person name="Gout L."/>
            <person name="Glaser N."/>
            <person name="Linglin J."/>
            <person name="Kema G.H.J."/>
            <person name="Lapalu N."/>
            <person name="Lawrence C.B."/>
            <person name="May K."/>
            <person name="Meyer M."/>
            <person name="Ollivier B."/>
            <person name="Poulain J."/>
            <person name="Schoch C.L."/>
            <person name="Simon A."/>
            <person name="Spatafora J.W."/>
            <person name="Stachowiak A."/>
            <person name="Turgeon B.G."/>
            <person name="Tyler B.M."/>
            <person name="Vincent D."/>
            <person name="Weissenbach J."/>
            <person name="Amselem J."/>
            <person name="Quesneville H."/>
            <person name="Oliver R.P."/>
            <person name="Wincker P."/>
            <person name="Balesdent M.-H."/>
            <person name="Howlett B.J."/>
        </authorList>
    </citation>
    <scope>NUCLEOTIDE SEQUENCE [LARGE SCALE GENOMIC DNA]</scope>
    <source>
        <strain evidence="6">JN3 / isolate v23.1.3 / race Av1-4-5-6-7-8</strain>
    </source>
</reference>
<dbReference type="HOGENOM" id="CLU_014251_1_1_1"/>
<feature type="chain" id="PRO_5003194912" evidence="2">
    <location>
        <begin position="20"/>
        <end position="772"/>
    </location>
</feature>
<feature type="domain" description="Tail specific protease" evidence="3">
    <location>
        <begin position="359"/>
        <end position="567"/>
    </location>
</feature>
<dbReference type="AlphaFoldDB" id="E4ZUK6"/>
<dbReference type="GO" id="GO:0008236">
    <property type="term" value="F:serine-type peptidase activity"/>
    <property type="evidence" value="ECO:0007669"/>
    <property type="project" value="InterPro"/>
</dbReference>
<dbReference type="PANTHER" id="PTHR37049">
    <property type="entry name" value="PEPTIDASE S41 FAMILY PROTEIN"/>
    <property type="match status" value="1"/>
</dbReference>
<keyword evidence="6" id="KW-1185">Reference proteome</keyword>
<evidence type="ECO:0000313" key="5">
    <source>
        <dbReference type="EMBL" id="CBX95085.1"/>
    </source>
</evidence>
<dbReference type="EMBL" id="FP929126">
    <property type="protein sequence ID" value="CBX95085.1"/>
    <property type="molecule type" value="Genomic_DNA"/>
</dbReference>
<name>E4ZUK6_LEPMJ</name>
<dbReference type="STRING" id="985895.E4ZUK6"/>
<dbReference type="GO" id="GO:0006508">
    <property type="term" value="P:proteolysis"/>
    <property type="evidence" value="ECO:0007669"/>
    <property type="project" value="InterPro"/>
</dbReference>
<feature type="region of interest" description="Disordered" evidence="1">
    <location>
        <begin position="311"/>
        <end position="338"/>
    </location>
</feature>
<dbReference type="OrthoDB" id="27214at2759"/>
<dbReference type="Gene3D" id="3.90.226.10">
    <property type="entry name" value="2-enoyl-CoA Hydratase, Chain A, domain 1"/>
    <property type="match status" value="1"/>
</dbReference>
<protein>
    <submittedName>
        <fullName evidence="5">Similar to peptidase S41 family protein</fullName>
    </submittedName>
</protein>
<evidence type="ECO:0000256" key="1">
    <source>
        <dbReference type="SAM" id="MobiDB-lite"/>
    </source>
</evidence>
<dbReference type="OMA" id="ATEPCAQ"/>
<dbReference type="InterPro" id="IPR052766">
    <property type="entry name" value="S41A_metabolite_peptidase"/>
</dbReference>
<evidence type="ECO:0000313" key="6">
    <source>
        <dbReference type="Proteomes" id="UP000002668"/>
    </source>
</evidence>
<dbReference type="PANTHER" id="PTHR37049:SF4">
    <property type="entry name" value="RHODANESE DOMAIN-CONTAINING PROTEIN"/>
    <property type="match status" value="1"/>
</dbReference>
<gene>
    <name evidence="5" type="ORF">LEMA_P115000.1</name>
</gene>
<dbReference type="InParanoid" id="E4ZUK6"/>
<dbReference type="GeneID" id="13287900"/>
<dbReference type="Proteomes" id="UP000002668">
    <property type="component" value="Genome"/>
</dbReference>
<sequence>MARFLGTIAGLSLSSAALAASFSSPLLARQNTASPCAQVAALVAAQPKDGTDPTVPAQLAMECLVSVPFHQGPALKLIESTRIYLQWQSTTAWLKDPPKEYAEKVRGPFDLWGQWENIRNKVRAGSYKNEYEFGLDVYELFHAPHDSHLLYVPDSFGSAFLFGRPMSLVSVSSDGQEMPKPYVQQDIVDESLGDISWTPSPISKINGQDAIAYLEDWAEHGRYHDRDALYNELFYGLPALSLAPGTFPIGNFAGDGRSRWHYPGPTTDFLFENGTTRSYENMATVQLPHFNNVTDGESLYQVWYTGNPPLPQPWPPIPTPTNQSASAETPLPAPGYPPPVVRQVDNLIRGYYLDKETSDVAVLAIPDFVSYGGHQSFQDTAVEFLRRAKQDGKKKLIIDLQHNSGGTILLAYDMYKLLFPTLIDHAAADRARAFEDLYIAGTEWSRFSKAFTRTNLSYEEDPALYGQLQIVSNWLNYESNLDVNSKPFPSWDAFFGPVQAKGDNFTNLFRWNLGDVMTRFNGYVDIHGYGPLASYNTTPFDAADIVVVTDGICASTCAVFAELMRQRAGVQFVALGGRPRPGLTQHIGGTRGTQGVSLPGVRSIANDTITFTNSSLAESQELNKTVLGQYWEQTFFDRAALFSAGGINFRDAIRDGDETQTPLQFVYETADCRILYTKPMMVDMTALWKRVAETAWGGKNHCVAGSLGAGNSHAGAGANRLRKRELTSEEQAFSEQMAQWRRGLKVEDYPSTSENGPRKFKSRANGGALALN</sequence>
<accession>E4ZUK6</accession>
<dbReference type="InterPro" id="IPR056186">
    <property type="entry name" value="PDZ_CPAF-rel"/>
</dbReference>
<organism evidence="6">
    <name type="scientific">Leptosphaeria maculans (strain JN3 / isolate v23.1.3 / race Av1-4-5-6-7-8)</name>
    <name type="common">Blackleg fungus</name>
    <name type="synonym">Phoma lingam</name>
    <dbReference type="NCBI Taxonomy" id="985895"/>
    <lineage>
        <taxon>Eukaryota</taxon>
        <taxon>Fungi</taxon>
        <taxon>Dikarya</taxon>
        <taxon>Ascomycota</taxon>
        <taxon>Pezizomycotina</taxon>
        <taxon>Dothideomycetes</taxon>
        <taxon>Pleosporomycetidae</taxon>
        <taxon>Pleosporales</taxon>
        <taxon>Pleosporineae</taxon>
        <taxon>Leptosphaeriaceae</taxon>
        <taxon>Plenodomus</taxon>
        <taxon>Plenodomus lingam/Leptosphaeria maculans species complex</taxon>
    </lineage>
</organism>
<dbReference type="VEuPathDB" id="FungiDB:LEMA_P115000.1"/>
<proteinExistence type="predicted"/>